<name>A0A0L6UHJ8_9BASI</name>
<feature type="region of interest" description="Disordered" evidence="1">
    <location>
        <begin position="57"/>
        <end position="78"/>
    </location>
</feature>
<sequence>MPSSYCPPSTAISHWAKVVAASVELIADNLYMPPPPEAIDVSDQLVQGVQTLKHLDSLKNSSSTFDTTDNNPNPNQEVVKRPHSVDVLHNLRNVIIDIFMGYIILQMHALRSQPLTGTEKKKTYRHTRTSARKANNTSQALIQQANTTTEIFRMRDESSQHLETLQTRHNFHPLTFFLIGGVCESFSYTTYKRTTHLEEPFSIPSQAFPTVFPFSRKDFPLTKPPTRHKLAEAITNDFLNHWRKLQTTSPFLIPHSTCR</sequence>
<dbReference type="AlphaFoldDB" id="A0A0L6UHJ8"/>
<dbReference type="VEuPathDB" id="FungiDB:VP01_596g9"/>
<reference evidence="2 3" key="1">
    <citation type="submission" date="2015-08" db="EMBL/GenBank/DDBJ databases">
        <title>Next Generation Sequencing and Analysis of the Genome of Puccinia sorghi L Schw, the Causal Agent of Maize Common Rust.</title>
        <authorList>
            <person name="Rochi L."/>
            <person name="Burguener G."/>
            <person name="Darino M."/>
            <person name="Turjanski A."/>
            <person name="Kreff E."/>
            <person name="Dieguez M.J."/>
            <person name="Sacco F."/>
        </authorList>
    </citation>
    <scope>NUCLEOTIDE SEQUENCE [LARGE SCALE GENOMIC DNA]</scope>
    <source>
        <strain evidence="2 3">RO10H11247</strain>
    </source>
</reference>
<feature type="compositionally biased region" description="Basic residues" evidence="1">
    <location>
        <begin position="122"/>
        <end position="131"/>
    </location>
</feature>
<comment type="caution">
    <text evidence="2">The sequence shown here is derived from an EMBL/GenBank/DDBJ whole genome shotgun (WGS) entry which is preliminary data.</text>
</comment>
<organism evidence="2 3">
    <name type="scientific">Puccinia sorghi</name>
    <dbReference type="NCBI Taxonomy" id="27349"/>
    <lineage>
        <taxon>Eukaryota</taxon>
        <taxon>Fungi</taxon>
        <taxon>Dikarya</taxon>
        <taxon>Basidiomycota</taxon>
        <taxon>Pucciniomycotina</taxon>
        <taxon>Pucciniomycetes</taxon>
        <taxon>Pucciniales</taxon>
        <taxon>Pucciniaceae</taxon>
        <taxon>Puccinia</taxon>
    </lineage>
</organism>
<dbReference type="Proteomes" id="UP000037035">
    <property type="component" value="Unassembled WGS sequence"/>
</dbReference>
<evidence type="ECO:0000313" key="2">
    <source>
        <dbReference type="EMBL" id="KNZ48024.1"/>
    </source>
</evidence>
<evidence type="ECO:0000256" key="1">
    <source>
        <dbReference type="SAM" id="MobiDB-lite"/>
    </source>
</evidence>
<proteinExistence type="predicted"/>
<feature type="compositionally biased region" description="Polar residues" evidence="1">
    <location>
        <begin position="132"/>
        <end position="141"/>
    </location>
</feature>
<accession>A0A0L6UHJ8</accession>
<gene>
    <name evidence="2" type="ORF">VP01_596g9</name>
</gene>
<keyword evidence="3" id="KW-1185">Reference proteome</keyword>
<protein>
    <submittedName>
        <fullName evidence="2">Uncharacterized protein</fullName>
    </submittedName>
</protein>
<evidence type="ECO:0000313" key="3">
    <source>
        <dbReference type="Proteomes" id="UP000037035"/>
    </source>
</evidence>
<dbReference type="EMBL" id="LAVV01011240">
    <property type="protein sequence ID" value="KNZ48024.1"/>
    <property type="molecule type" value="Genomic_DNA"/>
</dbReference>
<feature type="region of interest" description="Disordered" evidence="1">
    <location>
        <begin position="116"/>
        <end position="141"/>
    </location>
</feature>
<feature type="compositionally biased region" description="Low complexity" evidence="1">
    <location>
        <begin position="60"/>
        <end position="75"/>
    </location>
</feature>
<dbReference type="OrthoDB" id="2506917at2759"/>